<dbReference type="Pfam" id="PF03669">
    <property type="entry name" value="ASTER"/>
    <property type="match status" value="1"/>
</dbReference>
<keyword evidence="9" id="KW-1185">Reference proteome</keyword>
<dbReference type="PANTHER" id="PTHR13193">
    <property type="entry name" value="CGI-140"/>
    <property type="match status" value="1"/>
</dbReference>
<evidence type="ECO:0000313" key="9">
    <source>
        <dbReference type="Proteomes" id="UP001314229"/>
    </source>
</evidence>
<dbReference type="GO" id="GO:0005789">
    <property type="term" value="C:endoplasmic reticulum membrane"/>
    <property type="evidence" value="ECO:0007669"/>
    <property type="project" value="InterPro"/>
</dbReference>
<dbReference type="Proteomes" id="UP001314229">
    <property type="component" value="Unassembled WGS sequence"/>
</dbReference>
<evidence type="ECO:0000256" key="7">
    <source>
        <dbReference type="SAM" id="MobiDB-lite"/>
    </source>
</evidence>
<evidence type="ECO:0000256" key="3">
    <source>
        <dbReference type="ARBA" id="ARBA00022692"/>
    </source>
</evidence>
<dbReference type="GO" id="GO:0044183">
    <property type="term" value="F:protein folding chaperone"/>
    <property type="evidence" value="ECO:0007669"/>
    <property type="project" value="InterPro"/>
</dbReference>
<dbReference type="EMBL" id="CAWUFR010000312">
    <property type="protein sequence ID" value="CAK6975708.1"/>
    <property type="molecule type" value="Genomic_DNA"/>
</dbReference>
<keyword evidence="3" id="KW-0812">Transmembrane</keyword>
<gene>
    <name evidence="8" type="ORF">FSCOSCO3_A024030</name>
</gene>
<comment type="caution">
    <text evidence="8">The sequence shown here is derived from an EMBL/GenBank/DDBJ whole genome shotgun (WGS) entry which is preliminary data.</text>
</comment>
<comment type="subcellular location">
    <subcellularLocation>
        <location evidence="1">Membrane</location>
    </subcellularLocation>
</comment>
<name>A0AAV1PWI0_SCOSC</name>
<keyword evidence="5" id="KW-0472">Membrane</keyword>
<evidence type="ECO:0000313" key="8">
    <source>
        <dbReference type="EMBL" id="CAK6975708.1"/>
    </source>
</evidence>
<dbReference type="AlphaFoldDB" id="A0AAV1PWI0"/>
<proteinExistence type="inferred from homology"/>
<protein>
    <recommendedName>
        <fullName evidence="6">PAT complex subunit Asterix</fullName>
    </recommendedName>
</protein>
<dbReference type="InterPro" id="IPR005351">
    <property type="entry name" value="ASTER"/>
</dbReference>
<dbReference type="GO" id="GO:0045048">
    <property type="term" value="P:protein insertion into ER membrane"/>
    <property type="evidence" value="ECO:0007669"/>
    <property type="project" value="InterPro"/>
</dbReference>
<keyword evidence="4" id="KW-1133">Transmembrane helix</keyword>
<organism evidence="8 9">
    <name type="scientific">Scomber scombrus</name>
    <name type="common">Atlantic mackerel</name>
    <name type="synonym">Scomber vernalis</name>
    <dbReference type="NCBI Taxonomy" id="13677"/>
    <lineage>
        <taxon>Eukaryota</taxon>
        <taxon>Metazoa</taxon>
        <taxon>Chordata</taxon>
        <taxon>Craniata</taxon>
        <taxon>Vertebrata</taxon>
        <taxon>Euteleostomi</taxon>
        <taxon>Actinopterygii</taxon>
        <taxon>Neopterygii</taxon>
        <taxon>Teleostei</taxon>
        <taxon>Neoteleostei</taxon>
        <taxon>Acanthomorphata</taxon>
        <taxon>Pelagiaria</taxon>
        <taxon>Scombriformes</taxon>
        <taxon>Scombridae</taxon>
        <taxon>Scomber</taxon>
    </lineage>
</organism>
<accession>A0AAV1PWI0</accession>
<evidence type="ECO:0000256" key="6">
    <source>
        <dbReference type="ARBA" id="ARBA00024230"/>
    </source>
</evidence>
<comment type="similarity">
    <text evidence="2">Belongs to the Asterix family.</text>
</comment>
<dbReference type="PANTHER" id="PTHR13193:SF0">
    <property type="entry name" value="PAT COMPLEX SUBUNIT ASTERIX"/>
    <property type="match status" value="1"/>
</dbReference>
<evidence type="ECO:0000256" key="1">
    <source>
        <dbReference type="ARBA" id="ARBA00004370"/>
    </source>
</evidence>
<evidence type="ECO:0000256" key="4">
    <source>
        <dbReference type="ARBA" id="ARBA00022989"/>
    </source>
</evidence>
<reference evidence="8 9" key="1">
    <citation type="submission" date="2024-01" db="EMBL/GenBank/DDBJ databases">
        <authorList>
            <person name="Alioto T."/>
            <person name="Alioto T."/>
            <person name="Gomez Garrido J."/>
        </authorList>
    </citation>
    <scope>NUCLEOTIDE SEQUENCE [LARGE SCALE GENOMIC DNA]</scope>
</reference>
<evidence type="ECO:0000256" key="5">
    <source>
        <dbReference type="ARBA" id="ARBA00023136"/>
    </source>
</evidence>
<feature type="region of interest" description="Disordered" evidence="7">
    <location>
        <begin position="1"/>
        <end position="30"/>
    </location>
</feature>
<sequence>MTSNNMSDPRRQNKILRYKPPSTETNPTLEDPTPDYMNLLGMIFSMCGLMLKLKWCAWIAVYCSFISFANSRSSEDTKQMMSSFMLSISAVVMSYLQNPQPMSPPCFIQFISQSNQYSFTIGCWNILKLRELKQIQGEQIGATGHPVGGSGVPGACRLSTRWTAEHLTDSSMLSPLCQDHGGSVGWPQASSCSSPSQGLHRPMRCPPPPISGSSVGPNPTYYHAVYDVRVEQYREVPFIGGGGGYGIRSGRGSLSLVTNNNDPKVPPIRRRGGLVDHRDVILAHQAHKLHNTPQARRKEWE</sequence>
<evidence type="ECO:0000256" key="2">
    <source>
        <dbReference type="ARBA" id="ARBA00009066"/>
    </source>
</evidence>